<accession>A0A317CH69</accession>
<organism evidence="6 7">
    <name type="scientific">Leucothrix arctica</name>
    <dbReference type="NCBI Taxonomy" id="1481894"/>
    <lineage>
        <taxon>Bacteria</taxon>
        <taxon>Pseudomonadati</taxon>
        <taxon>Pseudomonadota</taxon>
        <taxon>Gammaproteobacteria</taxon>
        <taxon>Thiotrichales</taxon>
        <taxon>Thiotrichaceae</taxon>
        <taxon>Leucothrix</taxon>
    </lineage>
</organism>
<dbReference type="Gene3D" id="1.10.10.60">
    <property type="entry name" value="Homeodomain-like"/>
    <property type="match status" value="1"/>
</dbReference>
<dbReference type="Pfam" id="PF00440">
    <property type="entry name" value="TetR_N"/>
    <property type="match status" value="1"/>
</dbReference>
<dbReference type="Pfam" id="PF16925">
    <property type="entry name" value="TetR_C_13"/>
    <property type="match status" value="1"/>
</dbReference>
<dbReference type="InterPro" id="IPR001647">
    <property type="entry name" value="HTH_TetR"/>
</dbReference>
<dbReference type="OrthoDB" id="270177at2"/>
<evidence type="ECO:0000256" key="1">
    <source>
        <dbReference type="ARBA" id="ARBA00023015"/>
    </source>
</evidence>
<dbReference type="InterPro" id="IPR009057">
    <property type="entry name" value="Homeodomain-like_sf"/>
</dbReference>
<sequence>MPWVKTFDTNIAIDRATQVFWAKGYESTSLADLLKATQINKGSFYNAFGSKKSLFTQSLTKYDQENRRVAITQLSALNDPIVAISHFFDMVLDESVNDKDCKGCFLINTALDSPNHDADIQAIVKTGLMELQTFFEEQVSLGISTGVIPSDKNPNAIAKSLVAQLVGLRVLARGVFDVDSLTTIKSQALNLIK</sequence>
<dbReference type="InterPro" id="IPR011075">
    <property type="entry name" value="TetR_C"/>
</dbReference>
<dbReference type="RefSeq" id="WP_109822394.1">
    <property type="nucleotide sequence ID" value="NZ_QGKL01000016.1"/>
</dbReference>
<keyword evidence="2 4" id="KW-0238">DNA-binding</keyword>
<evidence type="ECO:0000256" key="2">
    <source>
        <dbReference type="ARBA" id="ARBA00023125"/>
    </source>
</evidence>
<keyword evidence="1" id="KW-0805">Transcription regulation</keyword>
<dbReference type="SUPFAM" id="SSF46689">
    <property type="entry name" value="Homeodomain-like"/>
    <property type="match status" value="1"/>
</dbReference>
<proteinExistence type="predicted"/>
<evidence type="ECO:0000313" key="7">
    <source>
        <dbReference type="Proteomes" id="UP000245506"/>
    </source>
</evidence>
<feature type="domain" description="HTH tetR-type" evidence="5">
    <location>
        <begin position="6"/>
        <end position="66"/>
    </location>
</feature>
<keyword evidence="3" id="KW-0804">Transcription</keyword>
<dbReference type="InterPro" id="IPR036271">
    <property type="entry name" value="Tet_transcr_reg_TetR-rel_C_sf"/>
</dbReference>
<feature type="DNA-binding region" description="H-T-H motif" evidence="4">
    <location>
        <begin position="29"/>
        <end position="48"/>
    </location>
</feature>
<dbReference type="PROSITE" id="PS50977">
    <property type="entry name" value="HTH_TETR_2"/>
    <property type="match status" value="1"/>
</dbReference>
<dbReference type="Gene3D" id="1.10.357.10">
    <property type="entry name" value="Tetracycline Repressor, domain 2"/>
    <property type="match status" value="1"/>
</dbReference>
<evidence type="ECO:0000256" key="3">
    <source>
        <dbReference type="ARBA" id="ARBA00023163"/>
    </source>
</evidence>
<dbReference type="EMBL" id="QGKL01000016">
    <property type="protein sequence ID" value="PWQ97888.1"/>
    <property type="molecule type" value="Genomic_DNA"/>
</dbReference>
<keyword evidence="7" id="KW-1185">Reference proteome</keyword>
<reference evidence="6 7" key="1">
    <citation type="submission" date="2018-05" db="EMBL/GenBank/DDBJ databases">
        <title>Leucothrix arctica sp. nov., isolated from Arctic seawater.</title>
        <authorList>
            <person name="Choi A."/>
            <person name="Baek K."/>
        </authorList>
    </citation>
    <scope>NUCLEOTIDE SEQUENCE [LARGE SCALE GENOMIC DNA]</scope>
    <source>
        <strain evidence="6 7">IMCC9719</strain>
    </source>
</reference>
<dbReference type="PROSITE" id="PS01081">
    <property type="entry name" value="HTH_TETR_1"/>
    <property type="match status" value="1"/>
</dbReference>
<dbReference type="AlphaFoldDB" id="A0A317CH69"/>
<evidence type="ECO:0000256" key="4">
    <source>
        <dbReference type="PROSITE-ProRule" id="PRU00335"/>
    </source>
</evidence>
<dbReference type="InterPro" id="IPR023772">
    <property type="entry name" value="DNA-bd_HTH_TetR-type_CS"/>
</dbReference>
<dbReference type="GO" id="GO:0003677">
    <property type="term" value="F:DNA binding"/>
    <property type="evidence" value="ECO:0007669"/>
    <property type="project" value="UniProtKB-UniRule"/>
</dbReference>
<evidence type="ECO:0000313" key="6">
    <source>
        <dbReference type="EMBL" id="PWQ97888.1"/>
    </source>
</evidence>
<name>A0A317CH69_9GAMM</name>
<dbReference type="SUPFAM" id="SSF48498">
    <property type="entry name" value="Tetracyclin repressor-like, C-terminal domain"/>
    <property type="match status" value="1"/>
</dbReference>
<gene>
    <name evidence="6" type="ORF">DKT75_05330</name>
</gene>
<dbReference type="Proteomes" id="UP000245506">
    <property type="component" value="Unassembled WGS sequence"/>
</dbReference>
<comment type="caution">
    <text evidence="6">The sequence shown here is derived from an EMBL/GenBank/DDBJ whole genome shotgun (WGS) entry which is preliminary data.</text>
</comment>
<dbReference type="PANTHER" id="PTHR47506:SF1">
    <property type="entry name" value="HTH-TYPE TRANSCRIPTIONAL REGULATOR YJDC"/>
    <property type="match status" value="1"/>
</dbReference>
<dbReference type="PANTHER" id="PTHR47506">
    <property type="entry name" value="TRANSCRIPTIONAL REGULATORY PROTEIN"/>
    <property type="match status" value="1"/>
</dbReference>
<evidence type="ECO:0000259" key="5">
    <source>
        <dbReference type="PROSITE" id="PS50977"/>
    </source>
</evidence>
<protein>
    <submittedName>
        <fullName evidence="6">TetR/AcrR family transcriptional regulator</fullName>
    </submittedName>
</protein>